<dbReference type="STRING" id="717606.PaecuDRAFT_0658"/>
<accession>E0I4D3</accession>
<keyword evidence="6" id="KW-0067">ATP-binding</keyword>
<dbReference type="GO" id="GO:0016887">
    <property type="term" value="F:ATP hydrolysis activity"/>
    <property type="evidence" value="ECO:0007669"/>
    <property type="project" value="InterPro"/>
</dbReference>
<dbReference type="eggNOG" id="COG1122">
    <property type="taxonomic scope" value="Bacteria"/>
</dbReference>
<keyword evidence="8" id="KW-0472">Membrane</keyword>
<dbReference type="CDD" id="cd03225">
    <property type="entry name" value="ABC_cobalt_CbiO_domain1"/>
    <property type="match status" value="1"/>
</dbReference>
<dbReference type="InterPro" id="IPR003593">
    <property type="entry name" value="AAA+_ATPase"/>
</dbReference>
<evidence type="ECO:0000256" key="6">
    <source>
        <dbReference type="ARBA" id="ARBA00022840"/>
    </source>
</evidence>
<gene>
    <name evidence="10" type="ORF">PaecuDRAFT_0658</name>
</gene>
<evidence type="ECO:0000259" key="9">
    <source>
        <dbReference type="PROSITE" id="PS50893"/>
    </source>
</evidence>
<keyword evidence="4" id="KW-1003">Cell membrane</keyword>
<dbReference type="InterPro" id="IPR050095">
    <property type="entry name" value="ECF_ABC_transporter_ATP-bd"/>
</dbReference>
<comment type="subcellular location">
    <subcellularLocation>
        <location evidence="1">Cell membrane</location>
        <topology evidence="1">Peripheral membrane protein</topology>
    </subcellularLocation>
</comment>
<feature type="domain" description="ABC transporter" evidence="9">
    <location>
        <begin position="37"/>
        <end position="269"/>
    </location>
</feature>
<evidence type="ECO:0000256" key="2">
    <source>
        <dbReference type="ARBA" id="ARBA00005417"/>
    </source>
</evidence>
<dbReference type="PANTHER" id="PTHR43553:SF26">
    <property type="entry name" value="ABC TRANSPORTER ATP-BINDING PROTEIN BC_2655-RELATED"/>
    <property type="match status" value="1"/>
</dbReference>
<dbReference type="InterPro" id="IPR017871">
    <property type="entry name" value="ABC_transporter-like_CS"/>
</dbReference>
<keyword evidence="3" id="KW-0813">Transport</keyword>
<proteinExistence type="inferred from homology"/>
<dbReference type="RefSeq" id="WP_006036673.1">
    <property type="nucleotide sequence ID" value="NZ_AEDD01000001.1"/>
</dbReference>
<dbReference type="PANTHER" id="PTHR43553">
    <property type="entry name" value="HEAVY METAL TRANSPORTER"/>
    <property type="match status" value="1"/>
</dbReference>
<protein>
    <submittedName>
        <fullName evidence="10">ABC transporter related protein</fullName>
    </submittedName>
</protein>
<dbReference type="GO" id="GO:0042626">
    <property type="term" value="F:ATPase-coupled transmembrane transporter activity"/>
    <property type="evidence" value="ECO:0007669"/>
    <property type="project" value="TreeGrafter"/>
</dbReference>
<dbReference type="AlphaFoldDB" id="E0I4D3"/>
<organism evidence="10 11">
    <name type="scientific">Paenibacillus curdlanolyticus YK9</name>
    <dbReference type="NCBI Taxonomy" id="717606"/>
    <lineage>
        <taxon>Bacteria</taxon>
        <taxon>Bacillati</taxon>
        <taxon>Bacillota</taxon>
        <taxon>Bacilli</taxon>
        <taxon>Bacillales</taxon>
        <taxon>Paenibacillaceae</taxon>
        <taxon>Paenibacillus</taxon>
    </lineage>
</organism>
<dbReference type="PROSITE" id="PS50893">
    <property type="entry name" value="ABC_TRANSPORTER_2"/>
    <property type="match status" value="1"/>
</dbReference>
<dbReference type="Proteomes" id="UP000005387">
    <property type="component" value="Unassembled WGS sequence"/>
</dbReference>
<evidence type="ECO:0000256" key="5">
    <source>
        <dbReference type="ARBA" id="ARBA00022741"/>
    </source>
</evidence>
<evidence type="ECO:0000313" key="11">
    <source>
        <dbReference type="Proteomes" id="UP000005387"/>
    </source>
</evidence>
<evidence type="ECO:0000256" key="3">
    <source>
        <dbReference type="ARBA" id="ARBA00022448"/>
    </source>
</evidence>
<evidence type="ECO:0000256" key="1">
    <source>
        <dbReference type="ARBA" id="ARBA00004202"/>
    </source>
</evidence>
<evidence type="ECO:0000256" key="8">
    <source>
        <dbReference type="ARBA" id="ARBA00023136"/>
    </source>
</evidence>
<dbReference type="InterPro" id="IPR027417">
    <property type="entry name" value="P-loop_NTPase"/>
</dbReference>
<dbReference type="SMART" id="SM00382">
    <property type="entry name" value="AAA"/>
    <property type="match status" value="1"/>
</dbReference>
<dbReference type="InterPro" id="IPR003439">
    <property type="entry name" value="ABC_transporter-like_ATP-bd"/>
</dbReference>
<reference evidence="10 11" key="1">
    <citation type="submission" date="2010-07" db="EMBL/GenBank/DDBJ databases">
        <title>The draft genome of Paenibacillus curdlanolyticus YK9.</title>
        <authorList>
            <consortium name="US DOE Joint Genome Institute (JGI-PGF)"/>
            <person name="Lucas S."/>
            <person name="Copeland A."/>
            <person name="Lapidus A."/>
            <person name="Cheng J.-F."/>
            <person name="Bruce D."/>
            <person name="Goodwin L."/>
            <person name="Pitluck S."/>
            <person name="Land M.L."/>
            <person name="Hauser L."/>
            <person name="Chang Y.-J."/>
            <person name="Jeffries C."/>
            <person name="Anderson I.J."/>
            <person name="Johnson E."/>
            <person name="Loganathan U."/>
            <person name="Mulhopadhyay B."/>
            <person name="Kyrpides N."/>
            <person name="Woyke T.J."/>
        </authorList>
    </citation>
    <scope>NUCLEOTIDE SEQUENCE [LARGE SCALE GENOMIC DNA]</scope>
    <source>
        <strain evidence="10 11">YK9</strain>
    </source>
</reference>
<dbReference type="PROSITE" id="PS00211">
    <property type="entry name" value="ABC_TRANSPORTER_1"/>
    <property type="match status" value="1"/>
</dbReference>
<sequence>MVFLYTYRWLLQSVDVIGAMPAVVATVGAPAAQEAALHKDRVVDGISHPGERHLLHNINLAIKPGDWVNLIGSNGSGKSTLAKVIAGFGQHKVTGMFESYVGSNVVSGLSGFAPLVSQNPELAIVGMTAEEDAILLLEQLGIPEGEIPSRVADALQRTGLVSIADKPIGQLSGGQKQLAAIAGCIASGADALILDEPTSMLDPDASAAVLRTVRELNRSGTTVIWVTQQLDELIEGDRVVALMDGHIAFDGESSRFFSRSNGEAESACEQAGLIAPYLVQTIWALQKEGIELVPSMPISMQAFVKAVAGYGE</sequence>
<keyword evidence="5" id="KW-0547">Nucleotide-binding</keyword>
<dbReference type="EMBL" id="AEDD01000001">
    <property type="protein sequence ID" value="EFM13147.1"/>
    <property type="molecule type" value="Genomic_DNA"/>
</dbReference>
<dbReference type="GO" id="GO:0005524">
    <property type="term" value="F:ATP binding"/>
    <property type="evidence" value="ECO:0007669"/>
    <property type="project" value="UniProtKB-KW"/>
</dbReference>
<evidence type="ECO:0000313" key="10">
    <source>
        <dbReference type="EMBL" id="EFM13147.1"/>
    </source>
</evidence>
<keyword evidence="7" id="KW-1278">Translocase</keyword>
<evidence type="ECO:0000256" key="7">
    <source>
        <dbReference type="ARBA" id="ARBA00022967"/>
    </source>
</evidence>
<dbReference type="GO" id="GO:0043190">
    <property type="term" value="C:ATP-binding cassette (ABC) transporter complex"/>
    <property type="evidence" value="ECO:0007669"/>
    <property type="project" value="TreeGrafter"/>
</dbReference>
<comment type="similarity">
    <text evidence="2">Belongs to the ABC transporter superfamily.</text>
</comment>
<evidence type="ECO:0000256" key="4">
    <source>
        <dbReference type="ARBA" id="ARBA00022475"/>
    </source>
</evidence>
<dbReference type="OrthoDB" id="9784332at2"/>
<dbReference type="Pfam" id="PF00005">
    <property type="entry name" value="ABC_tran"/>
    <property type="match status" value="1"/>
</dbReference>
<dbReference type="Gene3D" id="3.40.50.300">
    <property type="entry name" value="P-loop containing nucleotide triphosphate hydrolases"/>
    <property type="match status" value="1"/>
</dbReference>
<name>E0I4D3_9BACL</name>
<dbReference type="SUPFAM" id="SSF52540">
    <property type="entry name" value="P-loop containing nucleoside triphosphate hydrolases"/>
    <property type="match status" value="1"/>
</dbReference>
<dbReference type="InterPro" id="IPR015856">
    <property type="entry name" value="ABC_transpr_CbiO/EcfA_su"/>
</dbReference>
<keyword evidence="11" id="KW-1185">Reference proteome</keyword>